<keyword evidence="1" id="KW-0812">Transmembrane</keyword>
<dbReference type="InterPro" id="IPR048958">
    <property type="entry name" value="Polysacc_lyase_14"/>
</dbReference>
<dbReference type="Pfam" id="PF21294">
    <property type="entry name" value="Polysacc_lyase_14"/>
    <property type="match status" value="1"/>
</dbReference>
<dbReference type="Proteomes" id="UP000613177">
    <property type="component" value="Unassembled WGS sequence"/>
</dbReference>
<accession>A0A8H7SG96</accession>
<evidence type="ECO:0000256" key="1">
    <source>
        <dbReference type="SAM" id="Phobius"/>
    </source>
</evidence>
<sequence length="316" mass="36248">MKSRIFLLFIVVVSCLFVATEAKKTKQWKFMNWNKYQKATIGVGSVWDKTWGISKHGGWLWFWKGADKLKNVVVRDPTKKTKDLVLRVVYPYKSINPESSTVGGLGFLAQPLKIDKNDRIVSLQYNIFFPKGFNFARGGKLPGLYGGHGDCTGGSSDSGCFTTRLMWRDKGIGEVYAYLPDSAQRQNLCDDKVNICNPDYGFSLGRGSFKFPTGKWFSVRQIITLNTAGKRNGKLDIYLGGKKVMSEKDLVFRKKSSDRVVGISKFKDFHFFFFFNFINFFFVVFHTFFGGSDWSWRSPKTQYSYFKNFYLKTSTS</sequence>
<proteinExistence type="predicted"/>
<feature type="signal peptide" evidence="2">
    <location>
        <begin position="1"/>
        <end position="22"/>
    </location>
</feature>
<dbReference type="PROSITE" id="PS51257">
    <property type="entry name" value="PROKAR_LIPOPROTEIN"/>
    <property type="match status" value="1"/>
</dbReference>
<comment type="caution">
    <text evidence="4">The sequence shown here is derived from an EMBL/GenBank/DDBJ whole genome shotgun (WGS) entry which is preliminary data.</text>
</comment>
<name>A0A8H7SG96_9FUNG</name>
<organism evidence="4 5">
    <name type="scientific">Thamnidium elegans</name>
    <dbReference type="NCBI Taxonomy" id="101142"/>
    <lineage>
        <taxon>Eukaryota</taxon>
        <taxon>Fungi</taxon>
        <taxon>Fungi incertae sedis</taxon>
        <taxon>Mucoromycota</taxon>
        <taxon>Mucoromycotina</taxon>
        <taxon>Mucoromycetes</taxon>
        <taxon>Mucorales</taxon>
        <taxon>Mucorineae</taxon>
        <taxon>Mucoraceae</taxon>
        <taxon>Thamnidium</taxon>
    </lineage>
</organism>
<keyword evidence="1" id="KW-1133">Transmembrane helix</keyword>
<evidence type="ECO:0000313" key="5">
    <source>
        <dbReference type="Proteomes" id="UP000613177"/>
    </source>
</evidence>
<feature type="chain" id="PRO_5034783472" description="Polysaccharide lyase 14 domain-containing protein" evidence="2">
    <location>
        <begin position="23"/>
        <end position="316"/>
    </location>
</feature>
<reference evidence="4" key="1">
    <citation type="submission" date="2021-01" db="EMBL/GenBank/DDBJ databases">
        <title>Metabolic potential, ecology and presence of endohyphal bacteria is reflected in genomic diversity of Mucoromycotina.</title>
        <authorList>
            <person name="Muszewska A."/>
            <person name="Okrasinska A."/>
            <person name="Steczkiewicz K."/>
            <person name="Drgas O."/>
            <person name="Orlowska M."/>
            <person name="Perlinska-Lenart U."/>
            <person name="Aleksandrzak-Piekarczyk T."/>
            <person name="Szatraj K."/>
            <person name="Zielenkiewicz U."/>
            <person name="Pilsyk S."/>
            <person name="Malc E."/>
            <person name="Mieczkowski P."/>
            <person name="Kruszewska J.S."/>
            <person name="Biernat P."/>
            <person name="Pawlowska J."/>
        </authorList>
    </citation>
    <scope>NUCLEOTIDE SEQUENCE</scope>
    <source>
        <strain evidence="4">WA0000018081</strain>
    </source>
</reference>
<keyword evidence="5" id="KW-1185">Reference proteome</keyword>
<evidence type="ECO:0000313" key="4">
    <source>
        <dbReference type="EMBL" id="KAG2229859.1"/>
    </source>
</evidence>
<evidence type="ECO:0000259" key="3">
    <source>
        <dbReference type="Pfam" id="PF21294"/>
    </source>
</evidence>
<feature type="domain" description="Polysaccharide lyase 14" evidence="3">
    <location>
        <begin position="79"/>
        <end position="264"/>
    </location>
</feature>
<protein>
    <recommendedName>
        <fullName evidence="3">Polysaccharide lyase 14 domain-containing protein</fullName>
    </recommendedName>
</protein>
<feature type="transmembrane region" description="Helical" evidence="1">
    <location>
        <begin position="269"/>
        <end position="289"/>
    </location>
</feature>
<evidence type="ECO:0000256" key="2">
    <source>
        <dbReference type="SAM" id="SignalP"/>
    </source>
</evidence>
<keyword evidence="1" id="KW-0472">Membrane</keyword>
<dbReference type="AlphaFoldDB" id="A0A8H7SG96"/>
<dbReference type="PANTHER" id="PTHR40124">
    <property type="match status" value="1"/>
</dbReference>
<dbReference type="PANTHER" id="PTHR40124:SF1">
    <property type="entry name" value="DISAGGREGATASE RELATED REPEAT PROTEIN"/>
    <property type="match status" value="1"/>
</dbReference>
<keyword evidence="2" id="KW-0732">Signal</keyword>
<gene>
    <name evidence="4" type="ORF">INT48_005135</name>
</gene>
<dbReference type="Gene3D" id="2.60.120.200">
    <property type="match status" value="1"/>
</dbReference>
<dbReference type="EMBL" id="JAEPRE010000238">
    <property type="protein sequence ID" value="KAG2229859.1"/>
    <property type="molecule type" value="Genomic_DNA"/>
</dbReference>